<name>A0AAE4CQH8_9ACTN</name>
<proteinExistence type="predicted"/>
<gene>
    <name evidence="1" type="ORF">J2S44_000767</name>
</gene>
<organism evidence="1 2">
    <name type="scientific">Catenuloplanes niger</name>
    <dbReference type="NCBI Taxonomy" id="587534"/>
    <lineage>
        <taxon>Bacteria</taxon>
        <taxon>Bacillati</taxon>
        <taxon>Actinomycetota</taxon>
        <taxon>Actinomycetes</taxon>
        <taxon>Micromonosporales</taxon>
        <taxon>Micromonosporaceae</taxon>
        <taxon>Catenuloplanes</taxon>
    </lineage>
</organism>
<protein>
    <recommendedName>
        <fullName evidence="3">Helix-turn-helix domain-containing protein</fullName>
    </recommendedName>
</protein>
<reference evidence="1 2" key="1">
    <citation type="submission" date="2023-07" db="EMBL/GenBank/DDBJ databases">
        <title>Sequencing the genomes of 1000 actinobacteria strains.</title>
        <authorList>
            <person name="Klenk H.-P."/>
        </authorList>
    </citation>
    <scope>NUCLEOTIDE SEQUENCE [LARGE SCALE GENOMIC DNA]</scope>
    <source>
        <strain evidence="1 2">DSM 44711</strain>
    </source>
</reference>
<dbReference type="Proteomes" id="UP001183629">
    <property type="component" value="Unassembled WGS sequence"/>
</dbReference>
<keyword evidence="2" id="KW-1185">Reference proteome</keyword>
<evidence type="ECO:0000313" key="2">
    <source>
        <dbReference type="Proteomes" id="UP001183629"/>
    </source>
</evidence>
<dbReference type="AlphaFoldDB" id="A0AAE4CQH8"/>
<evidence type="ECO:0000313" key="1">
    <source>
        <dbReference type="EMBL" id="MDR7320517.1"/>
    </source>
</evidence>
<sequence length="184" mass="19273">MSGHLSAGRVAAPSAGRVAAGSGNATTAAHVAIVRQLTRDAAARLFDPLDRLLGPDGAGPPASASLRGRLEIAAEVWAAQVLGPDERLAAETAFRLVAEIYRTDDVFAPPHDWWRTPFGALVVRRFGHPAAEAVSLAVASAMLGITRQGVHDLVKRGKLRRAESGGGVLVSSVRERLAHLSPPD</sequence>
<accession>A0AAE4CQH8</accession>
<dbReference type="RefSeq" id="WP_310409051.1">
    <property type="nucleotide sequence ID" value="NZ_JAVDYC010000001.1"/>
</dbReference>
<evidence type="ECO:0008006" key="3">
    <source>
        <dbReference type="Google" id="ProtNLM"/>
    </source>
</evidence>
<dbReference type="EMBL" id="JAVDYC010000001">
    <property type="protein sequence ID" value="MDR7320517.1"/>
    <property type="molecule type" value="Genomic_DNA"/>
</dbReference>
<comment type="caution">
    <text evidence="1">The sequence shown here is derived from an EMBL/GenBank/DDBJ whole genome shotgun (WGS) entry which is preliminary data.</text>
</comment>